<keyword evidence="1" id="KW-0805">Transcription regulation</keyword>
<accession>A0AAN5CLM3</accession>
<dbReference type="EMBL" id="BTRK01000004">
    <property type="protein sequence ID" value="GMR46716.1"/>
    <property type="molecule type" value="Genomic_DNA"/>
</dbReference>
<keyword evidence="3" id="KW-0675">Receptor</keyword>
<sequence length="174" mass="19925">AGLAIDEFLAGPSKLGLGYEQNQSFIKPMRAQPYKPSAIRLVTAEEFIRKKVIIDFTSFDYDTRKLWTFQDPVYSIEFMKALPIYHKLDNCSKRLLLASALACTNFTAAYFSYVNHSDRTYYPDGGTLTWASEMEAYSHGTIRFNTEMIASIREVRTIVHQYSTLSKCIFVKAE</sequence>
<evidence type="ECO:0000256" key="3">
    <source>
        <dbReference type="ARBA" id="ARBA00023170"/>
    </source>
</evidence>
<dbReference type="SUPFAM" id="SSF48508">
    <property type="entry name" value="Nuclear receptor ligand-binding domain"/>
    <property type="match status" value="1"/>
</dbReference>
<dbReference type="InterPro" id="IPR035500">
    <property type="entry name" value="NHR-like_dom_sf"/>
</dbReference>
<comment type="caution">
    <text evidence="4">The sequence shown here is derived from an EMBL/GenBank/DDBJ whole genome shotgun (WGS) entry which is preliminary data.</text>
</comment>
<gene>
    <name evidence="4" type="ORF">PMAYCL1PPCAC_16911</name>
</gene>
<dbReference type="PANTHER" id="PTHR24083">
    <property type="entry name" value="NUCLEAR HORMONE RECEPTOR"/>
    <property type="match status" value="1"/>
</dbReference>
<reference evidence="5" key="1">
    <citation type="submission" date="2022-10" db="EMBL/GenBank/DDBJ databases">
        <title>Genome assembly of Pristionchus species.</title>
        <authorList>
            <person name="Yoshida K."/>
            <person name="Sommer R.J."/>
        </authorList>
    </citation>
    <scope>NUCLEOTIDE SEQUENCE [LARGE SCALE GENOMIC DNA]</scope>
    <source>
        <strain evidence="5">RS5460</strain>
    </source>
</reference>
<protein>
    <submittedName>
        <fullName evidence="4">Uncharacterized protein</fullName>
    </submittedName>
</protein>
<dbReference type="AlphaFoldDB" id="A0AAN5CLM3"/>
<dbReference type="InterPro" id="IPR050274">
    <property type="entry name" value="Nuclear_hormone_rcpt_NR2"/>
</dbReference>
<proteinExistence type="predicted"/>
<feature type="non-terminal residue" evidence="4">
    <location>
        <position position="174"/>
    </location>
</feature>
<evidence type="ECO:0000313" key="4">
    <source>
        <dbReference type="EMBL" id="GMR46716.1"/>
    </source>
</evidence>
<evidence type="ECO:0000313" key="5">
    <source>
        <dbReference type="Proteomes" id="UP001328107"/>
    </source>
</evidence>
<name>A0AAN5CLM3_9BILA</name>
<dbReference type="Proteomes" id="UP001328107">
    <property type="component" value="Unassembled WGS sequence"/>
</dbReference>
<organism evidence="4 5">
    <name type="scientific">Pristionchus mayeri</name>
    <dbReference type="NCBI Taxonomy" id="1317129"/>
    <lineage>
        <taxon>Eukaryota</taxon>
        <taxon>Metazoa</taxon>
        <taxon>Ecdysozoa</taxon>
        <taxon>Nematoda</taxon>
        <taxon>Chromadorea</taxon>
        <taxon>Rhabditida</taxon>
        <taxon>Rhabditina</taxon>
        <taxon>Diplogasteromorpha</taxon>
        <taxon>Diplogasteroidea</taxon>
        <taxon>Neodiplogasteridae</taxon>
        <taxon>Pristionchus</taxon>
    </lineage>
</organism>
<keyword evidence="2" id="KW-0804">Transcription</keyword>
<evidence type="ECO:0000256" key="2">
    <source>
        <dbReference type="ARBA" id="ARBA00023163"/>
    </source>
</evidence>
<feature type="non-terminal residue" evidence="4">
    <location>
        <position position="1"/>
    </location>
</feature>
<keyword evidence="5" id="KW-1185">Reference proteome</keyword>
<evidence type="ECO:0000256" key="1">
    <source>
        <dbReference type="ARBA" id="ARBA00023015"/>
    </source>
</evidence>